<sequence>MEKAAIIHYPADHFVYPISRETLHIRLQTKKDDISEVTLLHGDQYLWADGKWQYEKTDMQKSGSDGIHDYWHAYIKPPFRRSRYGFHLKSGEEELILTEKGFYEEAPFDSGYYFNFPYLHPEEVFQAPSWVKDTVWYQIFPERFANGNPDNDPKGVLPWGSDEPSKDNFFGGDFEGVIEHLDYLQDLGISGIYFTPVFKAFSNHKYDTIDYLEIDPQFGSKDTLKRLVKECHNRDIKVMLDAVFNHSGYYFPPFQDVLEKGEKSPYKDWFHPHSFPLKGGDYPNYETFAFVEQMPKLNTKNPEVKEYLLKVARYWIEEFDIDGWRLDVANEVDHQFWREFRQTVKDIKPDLYILGEIWHNSMPWLRGDQFDAVMNYPFTTNLLNLIAKKSITGTEFVHNMTAEIHSYPANVYDAAFNLVGSHDTPRLLTECEDNKDRVKLIYTLLFTFMGSPCLYYGDEIGLNGTMDPGCRKCMEWDEEKQDRELFSHIQKLIKLRKEEKLLANEGQFEFVQTDPNIVAYRKYDDEKTIIVLANPADESAEFVLPYPLKGVKVTNMLTDKEFAAEAENLKVQLDGWGFEILSFPAKLH</sequence>
<dbReference type="InterPro" id="IPR004185">
    <property type="entry name" value="Glyco_hydro_13_lg-like_dom"/>
</dbReference>
<dbReference type="Gene3D" id="3.20.20.80">
    <property type="entry name" value="Glycosidases"/>
    <property type="match status" value="1"/>
</dbReference>
<dbReference type="Gene3D" id="3.90.400.10">
    <property type="entry name" value="Oligo-1,6-glucosidase, Domain 2"/>
    <property type="match status" value="1"/>
</dbReference>
<dbReference type="PANTHER" id="PTHR10357">
    <property type="entry name" value="ALPHA-AMYLASE FAMILY MEMBER"/>
    <property type="match status" value="1"/>
</dbReference>
<comment type="caution">
    <text evidence="5">The sequence shown here is derived from an EMBL/GenBank/DDBJ whole genome shotgun (WGS) entry which is preliminary data.</text>
</comment>
<dbReference type="InterPro" id="IPR017853">
    <property type="entry name" value="GH"/>
</dbReference>
<dbReference type="PANTHER" id="PTHR10357:SF210">
    <property type="entry name" value="MALTODEXTRIN GLUCOSIDASE"/>
    <property type="match status" value="1"/>
</dbReference>
<dbReference type="GO" id="GO:0004553">
    <property type="term" value="F:hydrolase activity, hydrolyzing O-glycosyl compounds"/>
    <property type="evidence" value="ECO:0007669"/>
    <property type="project" value="InterPro"/>
</dbReference>
<keyword evidence="2" id="KW-0378">Hydrolase</keyword>
<reference evidence="6" key="1">
    <citation type="submission" date="2013-03" db="EMBL/GenBank/DDBJ databases">
        <title>Draft genome sequence of Bacillus firmus DS1.</title>
        <authorList>
            <person name="Peng D."/>
            <person name="Zhu L."/>
            <person name="Sun M."/>
        </authorList>
    </citation>
    <scope>NUCLEOTIDE SEQUENCE [LARGE SCALE GENOMIC DNA]</scope>
    <source>
        <strain evidence="6">DS1</strain>
    </source>
</reference>
<evidence type="ECO:0000313" key="6">
    <source>
        <dbReference type="Proteomes" id="UP000019270"/>
    </source>
</evidence>
<organism evidence="5 6">
    <name type="scientific">Cytobacillus firmus DS1</name>
    <dbReference type="NCBI Taxonomy" id="1307436"/>
    <lineage>
        <taxon>Bacteria</taxon>
        <taxon>Bacillati</taxon>
        <taxon>Bacillota</taxon>
        <taxon>Bacilli</taxon>
        <taxon>Bacillales</taxon>
        <taxon>Bacillaceae</taxon>
        <taxon>Cytobacillus</taxon>
    </lineage>
</organism>
<feature type="domain" description="Glycosyl hydrolase family 13 catalytic" evidence="4">
    <location>
        <begin position="138"/>
        <end position="496"/>
    </location>
</feature>
<protein>
    <submittedName>
        <fullName evidence="5">Alpha amylase</fullName>
    </submittedName>
</protein>
<dbReference type="InterPro" id="IPR013783">
    <property type="entry name" value="Ig-like_fold"/>
</dbReference>
<dbReference type="EMBL" id="APVL01000002">
    <property type="protein sequence ID" value="EWG12540.1"/>
    <property type="molecule type" value="Genomic_DNA"/>
</dbReference>
<comment type="similarity">
    <text evidence="1">Belongs to the glycosyl hydrolase 13 family.</text>
</comment>
<reference evidence="5 6" key="2">
    <citation type="journal article" date="2016" name="Sci. Rep.">
        <title>A novel serine protease, Sep1, from Bacillus firmus DS-1 has nematicidal activity and degrades multiple intestinal-associated nematode proteins.</title>
        <authorList>
            <person name="Geng C."/>
            <person name="Nie X."/>
            <person name="Tang Z."/>
            <person name="Zhang Y."/>
            <person name="Lin J."/>
            <person name="Sun M."/>
            <person name="Peng D."/>
        </authorList>
    </citation>
    <scope>NUCLEOTIDE SEQUENCE [LARGE SCALE GENOMIC DNA]</scope>
    <source>
        <strain evidence="5 6">DS1</strain>
    </source>
</reference>
<dbReference type="eggNOG" id="COG0366">
    <property type="taxonomic scope" value="Bacteria"/>
</dbReference>
<dbReference type="Pfam" id="PF00128">
    <property type="entry name" value="Alpha-amylase"/>
    <property type="match status" value="1"/>
</dbReference>
<dbReference type="SMART" id="SM00642">
    <property type="entry name" value="Aamy"/>
    <property type="match status" value="1"/>
</dbReference>
<dbReference type="InterPro" id="IPR045857">
    <property type="entry name" value="O16G_dom_2"/>
</dbReference>
<dbReference type="Gene3D" id="2.60.40.1180">
    <property type="entry name" value="Golgi alpha-mannosidase II"/>
    <property type="match status" value="1"/>
</dbReference>
<dbReference type="PATRIC" id="fig|1307436.3.peg.731"/>
<evidence type="ECO:0000256" key="2">
    <source>
        <dbReference type="ARBA" id="ARBA00022801"/>
    </source>
</evidence>
<dbReference type="Proteomes" id="UP000019270">
    <property type="component" value="Unassembled WGS sequence"/>
</dbReference>
<dbReference type="Gene3D" id="2.60.40.10">
    <property type="entry name" value="Immunoglobulins"/>
    <property type="match status" value="1"/>
</dbReference>
<accession>W7KYZ0</accession>
<dbReference type="Pfam" id="PF16657">
    <property type="entry name" value="Malt_amylase_C"/>
    <property type="match status" value="1"/>
</dbReference>
<dbReference type="GO" id="GO:0005975">
    <property type="term" value="P:carbohydrate metabolic process"/>
    <property type="evidence" value="ECO:0007669"/>
    <property type="project" value="InterPro"/>
</dbReference>
<dbReference type="SUPFAM" id="SSF51445">
    <property type="entry name" value="(Trans)glycosidases"/>
    <property type="match status" value="1"/>
</dbReference>
<dbReference type="CDD" id="cd02857">
    <property type="entry name" value="E_set_CDase_PDE_N"/>
    <property type="match status" value="1"/>
</dbReference>
<dbReference type="RefSeq" id="WP_035327101.1">
    <property type="nucleotide sequence ID" value="NZ_APVL01000002.1"/>
</dbReference>
<dbReference type="InterPro" id="IPR032091">
    <property type="entry name" value="Malt_amylase-like_C"/>
</dbReference>
<dbReference type="OrthoDB" id="9805159at2"/>
<dbReference type="AlphaFoldDB" id="W7KYZ0"/>
<dbReference type="CDD" id="cd11338">
    <property type="entry name" value="AmyAc_CMD"/>
    <property type="match status" value="1"/>
</dbReference>
<evidence type="ECO:0000259" key="4">
    <source>
        <dbReference type="SMART" id="SM00642"/>
    </source>
</evidence>
<gene>
    <name evidence="5" type="ORF">PBF_03355</name>
</gene>
<name>W7KYZ0_CYTFI</name>
<dbReference type="SUPFAM" id="SSF51011">
    <property type="entry name" value="Glycosyl hydrolase domain"/>
    <property type="match status" value="1"/>
</dbReference>
<evidence type="ECO:0000256" key="3">
    <source>
        <dbReference type="ARBA" id="ARBA00023295"/>
    </source>
</evidence>
<evidence type="ECO:0000256" key="1">
    <source>
        <dbReference type="ARBA" id="ARBA00008061"/>
    </source>
</evidence>
<proteinExistence type="inferred from homology"/>
<evidence type="ECO:0000313" key="5">
    <source>
        <dbReference type="EMBL" id="EWG12540.1"/>
    </source>
</evidence>
<dbReference type="InterPro" id="IPR006047">
    <property type="entry name" value="GH13_cat_dom"/>
</dbReference>
<dbReference type="Pfam" id="PF02903">
    <property type="entry name" value="Alpha-amylase_N"/>
    <property type="match status" value="1"/>
</dbReference>
<dbReference type="InterPro" id="IPR013780">
    <property type="entry name" value="Glyco_hydro_b"/>
</dbReference>
<keyword evidence="3" id="KW-0326">Glycosidase</keyword>